<evidence type="ECO:0000313" key="3">
    <source>
        <dbReference type="EMBL" id="MBB4745077.1"/>
    </source>
</evidence>
<proteinExistence type="predicted"/>
<dbReference type="EMBL" id="JACHNB010000001">
    <property type="protein sequence ID" value="MBB4745077.1"/>
    <property type="molecule type" value="Genomic_DNA"/>
</dbReference>
<feature type="transmembrane region" description="Helical" evidence="2">
    <location>
        <begin position="404"/>
        <end position="431"/>
    </location>
</feature>
<dbReference type="InterPro" id="IPR011009">
    <property type="entry name" value="Kinase-like_dom_sf"/>
</dbReference>
<keyword evidence="2" id="KW-0472">Membrane</keyword>
<dbReference type="SUPFAM" id="SSF56112">
    <property type="entry name" value="Protein kinase-like (PK-like)"/>
    <property type="match status" value="1"/>
</dbReference>
<evidence type="ECO:0000256" key="2">
    <source>
        <dbReference type="SAM" id="Phobius"/>
    </source>
</evidence>
<name>A0A7W7H778_9ACTN</name>
<dbReference type="RefSeq" id="WP_185045353.1">
    <property type="nucleotide sequence ID" value="NZ_BAABFG010000005.1"/>
</dbReference>
<gene>
    <name evidence="3" type="ORF">BJY16_008536</name>
</gene>
<keyword evidence="2" id="KW-1133">Transmembrane helix</keyword>
<evidence type="ECO:0000313" key="4">
    <source>
        <dbReference type="Proteomes" id="UP000546162"/>
    </source>
</evidence>
<dbReference type="AlphaFoldDB" id="A0A7W7H778"/>
<sequence length="463" mass="50379">MSPAQTTRRVRGTHGDYTVVGEAINAGGVGSIFRTTDPKWVYKEYHSPDKAPPAEHLQRLVDIGRDVLIRQGQEIGSRPESSINWPVDVVRDAGGRIVGCVLPAIPDRYFHPTLNCVNTIEFLVMRRSGPPAATYRMVVLLRMAEILAFVHSKRLVHGDVNAKNVAWTLRPEPAAYLIDCDGMVPQDPPPTSGVQANYWTDPRVVDRVVPAQDHYSDWYCLALAFYRGLLLPAGGNLPKVNGTWAAPSQIPDDLDPRIAGLLRRGLTDPLDPSRRPEPAEWVTTLMQVYIVGGKYDDAALAKLDRALGMPKPDPVTFTPLPPTPPPPSPPPGVRPGTRPPPPPPPPSPAPGMRPPPPRTPPFAPPPPRMPPFAPAPPRPVPPPRYSEPPAGRLALWAMDGGIRWYLPIALMTICLFPVAGILALIVLLQTLKVDQHRPGRTPAVVSSSVVLAICAAELLSTLR</sequence>
<protein>
    <recommendedName>
        <fullName evidence="5">Protein kinase domain-containing protein</fullName>
    </recommendedName>
</protein>
<keyword evidence="4" id="KW-1185">Reference proteome</keyword>
<evidence type="ECO:0008006" key="5">
    <source>
        <dbReference type="Google" id="ProtNLM"/>
    </source>
</evidence>
<reference evidence="3 4" key="1">
    <citation type="submission" date="2020-08" db="EMBL/GenBank/DDBJ databases">
        <title>Sequencing the genomes of 1000 actinobacteria strains.</title>
        <authorList>
            <person name="Klenk H.-P."/>
        </authorList>
    </citation>
    <scope>NUCLEOTIDE SEQUENCE [LARGE SCALE GENOMIC DNA]</scope>
    <source>
        <strain evidence="3 4">DSM 45809</strain>
    </source>
</reference>
<comment type="caution">
    <text evidence="3">The sequence shown here is derived from an EMBL/GenBank/DDBJ whole genome shotgun (WGS) entry which is preliminary data.</text>
</comment>
<accession>A0A7W7H778</accession>
<feature type="region of interest" description="Disordered" evidence="1">
    <location>
        <begin position="311"/>
        <end position="384"/>
    </location>
</feature>
<keyword evidence="2" id="KW-0812">Transmembrane</keyword>
<dbReference type="Proteomes" id="UP000546162">
    <property type="component" value="Unassembled WGS sequence"/>
</dbReference>
<feature type="compositionally biased region" description="Pro residues" evidence="1">
    <location>
        <begin position="319"/>
        <end position="384"/>
    </location>
</feature>
<organism evidence="3 4">
    <name type="scientific">Actinoplanes octamycinicus</name>
    <dbReference type="NCBI Taxonomy" id="135948"/>
    <lineage>
        <taxon>Bacteria</taxon>
        <taxon>Bacillati</taxon>
        <taxon>Actinomycetota</taxon>
        <taxon>Actinomycetes</taxon>
        <taxon>Micromonosporales</taxon>
        <taxon>Micromonosporaceae</taxon>
        <taxon>Actinoplanes</taxon>
    </lineage>
</organism>
<evidence type="ECO:0000256" key="1">
    <source>
        <dbReference type="SAM" id="MobiDB-lite"/>
    </source>
</evidence>
<dbReference type="PRINTS" id="PR01217">
    <property type="entry name" value="PRICHEXTENSN"/>
</dbReference>
<dbReference type="Gene3D" id="1.10.510.10">
    <property type="entry name" value="Transferase(Phosphotransferase) domain 1"/>
    <property type="match status" value="1"/>
</dbReference>